<dbReference type="Ensembl" id="ENSCMIT00000027923.1">
    <property type="protein sequence ID" value="ENSCMIP00000027486.1"/>
    <property type="gene ID" value="ENSCMIG00000011972.1"/>
</dbReference>
<dbReference type="InterPro" id="IPR032419">
    <property type="entry name" value="CC2-LZ_dom"/>
</dbReference>
<gene>
    <name evidence="17" type="primary">optn</name>
</gene>
<evidence type="ECO:0000256" key="9">
    <source>
        <dbReference type="ARBA" id="ARBA00023034"/>
    </source>
</evidence>
<dbReference type="STRING" id="7868.ENSCMIP00000027486"/>
<feature type="coiled-coil region" evidence="14">
    <location>
        <begin position="213"/>
        <end position="247"/>
    </location>
</feature>
<feature type="domain" description="CCHC NOA-type" evidence="15">
    <location>
        <begin position="594"/>
        <end position="624"/>
    </location>
</feature>
<feature type="coiled-coil region" evidence="14">
    <location>
        <begin position="19"/>
        <end position="92"/>
    </location>
</feature>
<dbReference type="GO" id="GO:0005776">
    <property type="term" value="C:autophagosome"/>
    <property type="evidence" value="ECO:0007669"/>
    <property type="project" value="UniProtKB-SubCell"/>
</dbReference>
<evidence type="ECO:0000256" key="6">
    <source>
        <dbReference type="ARBA" id="ARBA00022753"/>
    </source>
</evidence>
<dbReference type="GeneTree" id="ENSGT00530000063808"/>
<dbReference type="GO" id="GO:0090161">
    <property type="term" value="P:Golgi ribbon formation"/>
    <property type="evidence" value="ECO:0007669"/>
    <property type="project" value="TreeGrafter"/>
</dbReference>
<dbReference type="PANTHER" id="PTHR31553">
    <property type="entry name" value="NF-KAPPA-B ESSENTIAL MODULATOR"/>
    <property type="match status" value="1"/>
</dbReference>
<dbReference type="GO" id="GO:0043122">
    <property type="term" value="P:regulation of canonical NF-kappaB signal transduction"/>
    <property type="evidence" value="ECO:0007669"/>
    <property type="project" value="TreeGrafter"/>
</dbReference>
<evidence type="ECO:0000256" key="13">
    <source>
        <dbReference type="RuleBase" id="RU367122"/>
    </source>
</evidence>
<dbReference type="PROSITE" id="PS51801">
    <property type="entry name" value="ZF_CCHC_NOA"/>
    <property type="match status" value="1"/>
</dbReference>
<evidence type="ECO:0000256" key="2">
    <source>
        <dbReference type="ARBA" id="ARBA00004601"/>
    </source>
</evidence>
<dbReference type="GO" id="GO:0005634">
    <property type="term" value="C:nucleus"/>
    <property type="evidence" value="ECO:0007669"/>
    <property type="project" value="TreeGrafter"/>
</dbReference>
<dbReference type="GO" id="GO:0005794">
    <property type="term" value="C:Golgi apparatus"/>
    <property type="evidence" value="ECO:0007669"/>
    <property type="project" value="UniProtKB-SubCell"/>
</dbReference>
<dbReference type="Pfam" id="PF18414">
    <property type="entry name" value="zf_C2H2_10"/>
    <property type="match status" value="1"/>
</dbReference>
<dbReference type="EMBL" id="JW865171">
    <property type="protein sequence ID" value="AFO97688.1"/>
    <property type="molecule type" value="mRNA"/>
</dbReference>
<dbReference type="KEGG" id="cmk:103187908"/>
<dbReference type="RefSeq" id="XP_042191531.1">
    <property type="nucleotide sequence ID" value="XM_042335597.1"/>
</dbReference>
<dbReference type="OMA" id="KCGMILP"/>
<evidence type="ECO:0000313" key="16">
    <source>
        <dbReference type="EMBL" id="AFO97688.1"/>
    </source>
</evidence>
<dbReference type="GO" id="GO:0070530">
    <property type="term" value="F:K63-linked polyubiquitin modification-dependent protein binding"/>
    <property type="evidence" value="ECO:0007669"/>
    <property type="project" value="InterPro"/>
</dbReference>
<dbReference type="OrthoDB" id="6343844at2759"/>
<evidence type="ECO:0000256" key="7">
    <source>
        <dbReference type="ARBA" id="ARBA00022771"/>
    </source>
</evidence>
<comment type="function">
    <text evidence="13">May act by regulating membrane trafficking and cellular morphogenesis.</text>
</comment>
<name>V9KH70_CALMI</name>
<accession>V9KH70</accession>
<keyword evidence="7 12" id="KW-0863">Zinc-finger</keyword>
<dbReference type="InterPro" id="IPR034735">
    <property type="entry name" value="NEMO_ZF"/>
</dbReference>
<evidence type="ECO:0000256" key="8">
    <source>
        <dbReference type="ARBA" id="ARBA00022833"/>
    </source>
</evidence>
<keyword evidence="9 13" id="KW-0333">Golgi apparatus</keyword>
<evidence type="ECO:0000313" key="17">
    <source>
        <dbReference type="Ensembl" id="ENSCMIP00000027486.1"/>
    </source>
</evidence>
<dbReference type="Gene3D" id="1.20.5.990">
    <property type="entry name" value="Nemo cc2-lz domain - 1d5 darpin complex"/>
    <property type="match status" value="1"/>
</dbReference>
<evidence type="ECO:0000256" key="10">
    <source>
        <dbReference type="ARBA" id="ARBA00023054"/>
    </source>
</evidence>
<keyword evidence="6 13" id="KW-0967">Endosome</keyword>
<keyword evidence="4 13" id="KW-0963">Cytoplasm</keyword>
<dbReference type="CTD" id="10133"/>
<keyword evidence="18" id="KW-1185">Reference proteome</keyword>
<proteinExistence type="evidence at transcript level"/>
<evidence type="ECO:0000256" key="11">
    <source>
        <dbReference type="ARBA" id="ARBA00023329"/>
    </source>
</evidence>
<organism evidence="16">
    <name type="scientific">Callorhinchus milii</name>
    <name type="common">Ghost shark</name>
    <dbReference type="NCBI Taxonomy" id="7868"/>
    <lineage>
        <taxon>Eukaryota</taxon>
        <taxon>Metazoa</taxon>
        <taxon>Chordata</taxon>
        <taxon>Craniata</taxon>
        <taxon>Vertebrata</taxon>
        <taxon>Chondrichthyes</taxon>
        <taxon>Holocephali</taxon>
        <taxon>Chimaeriformes</taxon>
        <taxon>Callorhinchidae</taxon>
        <taxon>Callorhinchus</taxon>
    </lineage>
</organism>
<evidence type="ECO:0000256" key="1">
    <source>
        <dbReference type="ARBA" id="ARBA00004419"/>
    </source>
</evidence>
<evidence type="ECO:0000256" key="3">
    <source>
        <dbReference type="ARBA" id="ARBA00018548"/>
    </source>
</evidence>
<evidence type="ECO:0000256" key="5">
    <source>
        <dbReference type="ARBA" id="ARBA00022723"/>
    </source>
</evidence>
<dbReference type="Pfam" id="PF11577">
    <property type="entry name" value="NEMO"/>
    <property type="match status" value="1"/>
</dbReference>
<reference evidence="18" key="2">
    <citation type="journal article" date="2007" name="PLoS Biol.">
        <title>Survey sequencing and comparative analysis of the elephant shark (Callorhinchus milii) genome.</title>
        <authorList>
            <person name="Venkatesh B."/>
            <person name="Kirkness E.F."/>
            <person name="Loh Y.H."/>
            <person name="Halpern A.L."/>
            <person name="Lee A.P."/>
            <person name="Johnson J."/>
            <person name="Dandona N."/>
            <person name="Viswanathan L.D."/>
            <person name="Tay A."/>
            <person name="Venter J.C."/>
            <person name="Strausberg R.L."/>
            <person name="Brenner S."/>
        </authorList>
    </citation>
    <scope>NUCLEOTIDE SEQUENCE [LARGE SCALE GENOMIC DNA]</scope>
</reference>
<dbReference type="InterPro" id="IPR051301">
    <property type="entry name" value="Optineurin/NFkB_EssMod"/>
</dbReference>
<evidence type="ECO:0000256" key="14">
    <source>
        <dbReference type="SAM" id="Coils"/>
    </source>
</evidence>
<feature type="coiled-coil region" evidence="14">
    <location>
        <begin position="537"/>
        <end position="564"/>
    </location>
</feature>
<dbReference type="GO" id="GO:0048471">
    <property type="term" value="C:perinuclear region of cytoplasm"/>
    <property type="evidence" value="ECO:0007669"/>
    <property type="project" value="UniProtKB-SubCell"/>
</dbReference>
<keyword evidence="10 14" id="KW-0175">Coiled coil</keyword>
<feature type="coiled-coil region" evidence="14">
    <location>
        <begin position="471"/>
        <end position="505"/>
    </location>
</feature>
<protein>
    <recommendedName>
        <fullName evidence="3 13">Optineurin</fullName>
    </recommendedName>
</protein>
<dbReference type="InterPro" id="IPR021063">
    <property type="entry name" value="NEMO_N"/>
</dbReference>
<dbReference type="GO" id="GO:0008270">
    <property type="term" value="F:zinc ion binding"/>
    <property type="evidence" value="ECO:0007669"/>
    <property type="project" value="UniProtKB-KW"/>
</dbReference>
<evidence type="ECO:0000259" key="15">
    <source>
        <dbReference type="PROSITE" id="PS51801"/>
    </source>
</evidence>
<evidence type="ECO:0000313" key="18">
    <source>
        <dbReference type="Proteomes" id="UP000314986"/>
    </source>
</evidence>
<keyword evidence="11 13" id="KW-0968">Cytoplasmic vesicle</keyword>
<dbReference type="AlphaFoldDB" id="V9KH70"/>
<reference evidence="16 18" key="3">
    <citation type="journal article" date="2014" name="Nature">
        <title>Elephant shark genome provides unique insights into gnathostome evolution.</title>
        <authorList>
            <consortium name="International Elephant Shark Genome Sequencing Consortium"/>
            <person name="Venkatesh B."/>
            <person name="Lee A.P."/>
            <person name="Ravi V."/>
            <person name="Maurya A.K."/>
            <person name="Lian M.M."/>
            <person name="Swann J.B."/>
            <person name="Ohta Y."/>
            <person name="Flajnik M.F."/>
            <person name="Sutoh Y."/>
            <person name="Kasahara M."/>
            <person name="Hoon S."/>
            <person name="Gangu V."/>
            <person name="Roy S.W."/>
            <person name="Irimia M."/>
            <person name="Korzh V."/>
            <person name="Kondrychyn I."/>
            <person name="Lim Z.W."/>
            <person name="Tay B.H."/>
            <person name="Tohari S."/>
            <person name="Kong K.W."/>
            <person name="Ho S."/>
            <person name="Lorente-Galdos B."/>
            <person name="Quilez J."/>
            <person name="Marques-Bonet T."/>
            <person name="Raney B.J."/>
            <person name="Ingham P.W."/>
            <person name="Tay A."/>
            <person name="Hillier L.W."/>
            <person name="Minx P."/>
            <person name="Boehm T."/>
            <person name="Wilson R.K."/>
            <person name="Brenner S."/>
            <person name="Warren W.C."/>
        </authorList>
    </citation>
    <scope>NUCLEOTIDE SEQUENCE</scope>
    <source>
        <tissue evidence="16">Gills</tissue>
    </source>
</reference>
<dbReference type="GO" id="GO:0034067">
    <property type="term" value="P:protein localization to Golgi apparatus"/>
    <property type="evidence" value="ECO:0007669"/>
    <property type="project" value="TreeGrafter"/>
</dbReference>
<evidence type="ECO:0000256" key="12">
    <source>
        <dbReference type="PROSITE-ProRule" id="PRU01142"/>
    </source>
</evidence>
<keyword evidence="5 13" id="KW-0479">Metal-binding</keyword>
<sequence>MNDTAMNINGSQPGGLFAPEEALQQMQELIKENNELKEAIKQTNHAMKERYEELATWREKQREEREYIQKKFEEAKKRLADLTAENETLKSKIQQQKPDGSQGLSGDALLVKGAHTNCEAKEQEFEQMKALVSRLQLEKADLVAMNSELLLKAGAVSPDDSFVEIGLSEAIDENGELTVTKELQCKGTHSQAAHIRQKRDGTVKRQMSEELTISQLLRMLRDETLKVEKLEHELRSAKQRLSKLEKGVTSTDFEAQTELIAEEQCASDTRLEPASESLPENSRVEPDVTTMVALVQEQCPNEVEVLKSQVTSLVQDLQEAQKKVDEAEQLKKSLQERIQVQEQKLSCSQVDMDEMRQVKFSNEKLQLQVESLQSEQKMEQMKLADEKRKLVQMQAAYDQLFNDYKEIVKVNEELKAKESKRSQTLDDLNIELDVAKKTMQANQQTMSHMTQTLVQQNEGLKKVQSSSKTELHDLSAQLEATEKALVQKQEAIDRMARIIREHKEELETVAVFKAQADVYCADFHAERAAREAMHEERDRMSLKLDLLVKENSKLKEDLETLGRQSLVELQRRHGNLDSGPINVEPLQVNVTGDFENLPEHACPKCGRVLPDIDSLQIHVMDCIL</sequence>
<dbReference type="GO" id="GO:0055037">
    <property type="term" value="C:recycling endosome"/>
    <property type="evidence" value="ECO:0007669"/>
    <property type="project" value="UniProtKB-SubCell"/>
</dbReference>
<dbReference type="GeneID" id="103187908"/>
<keyword evidence="8 13" id="KW-0862">Zinc</keyword>
<reference evidence="18" key="1">
    <citation type="journal article" date="2006" name="Science">
        <title>Ancient noncoding elements conserved in the human genome.</title>
        <authorList>
            <person name="Venkatesh B."/>
            <person name="Kirkness E.F."/>
            <person name="Loh Y.H."/>
            <person name="Halpern A.L."/>
            <person name="Lee A.P."/>
            <person name="Johnson J."/>
            <person name="Dandona N."/>
            <person name="Viswanathan L.D."/>
            <person name="Tay A."/>
            <person name="Venter J.C."/>
            <person name="Strausberg R.L."/>
            <person name="Brenner S."/>
        </authorList>
    </citation>
    <scope>NUCLEOTIDE SEQUENCE [LARGE SCALE GENOMIC DNA]</scope>
</reference>
<reference evidence="17" key="4">
    <citation type="submission" date="2025-05" db="UniProtKB">
        <authorList>
            <consortium name="Ensembl"/>
        </authorList>
    </citation>
    <scope>IDENTIFICATION</scope>
</reference>
<evidence type="ECO:0000256" key="4">
    <source>
        <dbReference type="ARBA" id="ARBA00022490"/>
    </source>
</evidence>
<dbReference type="Gene3D" id="1.20.5.390">
    <property type="entry name" value="L1 transposable element, trimerization domain"/>
    <property type="match status" value="2"/>
</dbReference>
<dbReference type="Proteomes" id="UP000314986">
    <property type="component" value="Unassembled WGS sequence"/>
</dbReference>
<dbReference type="Pfam" id="PF16516">
    <property type="entry name" value="CC2-LZ"/>
    <property type="match status" value="1"/>
</dbReference>
<feature type="coiled-coil region" evidence="14">
    <location>
        <begin position="303"/>
        <end position="445"/>
    </location>
</feature>
<comment type="subcellular location">
    <subcellularLocation>
        <location evidence="13">Cytoplasm</location>
        <location evidence="13">Perinuclear region</location>
    </subcellularLocation>
    <subcellularLocation>
        <location evidence="13">Golgi apparatus</location>
    </subcellularLocation>
    <subcellularLocation>
        <location evidence="2 13">Golgi apparatus</location>
        <location evidence="2 13">trans-Golgi network</location>
    </subcellularLocation>
    <subcellularLocation>
        <location evidence="1 13">Cytoplasmic vesicle</location>
        <location evidence="1 13">Autophagosome</location>
    </subcellularLocation>
    <subcellularLocation>
        <location evidence="13">Cytoplasmic vesicle</location>
    </subcellularLocation>
    <subcellularLocation>
        <location evidence="13">Recycling endosome</location>
    </subcellularLocation>
</comment>
<dbReference type="PANTHER" id="PTHR31553:SF2">
    <property type="entry name" value="OPTINEURIN"/>
    <property type="match status" value="1"/>
</dbReference>